<dbReference type="InterPro" id="IPR000073">
    <property type="entry name" value="AB_hydrolase_1"/>
</dbReference>
<feature type="signal peptide" evidence="2">
    <location>
        <begin position="1"/>
        <end position="15"/>
    </location>
</feature>
<evidence type="ECO:0000313" key="4">
    <source>
        <dbReference type="EMBL" id="CAH0363701.1"/>
    </source>
</evidence>
<dbReference type="OrthoDB" id="44277at2759"/>
<gene>
    <name evidence="4" type="ORF">PECAL_1P00240</name>
</gene>
<dbReference type="PANTHER" id="PTHR22753:SF14">
    <property type="entry name" value="MONOACYLGLYCEROL_DIACYLGLYCEROL O-ACYLTRANSFERASE"/>
    <property type="match status" value="1"/>
</dbReference>
<dbReference type="PANTHER" id="PTHR22753">
    <property type="entry name" value="TRANSMEMBRANE PROTEIN 68"/>
    <property type="match status" value="1"/>
</dbReference>
<evidence type="ECO:0000256" key="1">
    <source>
        <dbReference type="SAM" id="MobiDB-lite"/>
    </source>
</evidence>
<feature type="compositionally biased region" description="Polar residues" evidence="1">
    <location>
        <begin position="445"/>
        <end position="458"/>
    </location>
</feature>
<accession>A0A8J2WW17</accession>
<evidence type="ECO:0000259" key="3">
    <source>
        <dbReference type="Pfam" id="PF12697"/>
    </source>
</evidence>
<name>A0A8J2WW17_9STRA</name>
<feature type="chain" id="PRO_5035310126" description="AB hydrolase-1 domain-containing protein" evidence="2">
    <location>
        <begin position="16"/>
        <end position="725"/>
    </location>
</feature>
<sequence length="725" mass="80074">MAHKWLLLLVSSCTAFTAPRRHAALERHAALHRLGATSTTTTEMFDSAEAILQREATLKIGNVRFTRVLDADDDVEREPLLYVPGIEFRGISVAAQLPNLIENAYDPWYCWVDGEDRSSFDEVVEAVSQFVRDKGGILAGESMGGLIATAAALKLSDSRQIDKLRGVVLVNPATSYDRTPWPLGGRLVSSAEGVAYAGAIGAAVGLLASDGSMVSKSLQEFSTLDFSGLERAVNGAQALADLVPPETLKHRVENWLDGGCAKTNERLWRLRRKGRSTKFLVICGEDDRFLPSKDEAQRLKKELDAEAITLRGGGHAVLVDPQRLDFGQCLRSSKALYGAEIRARKLKKAQRAVDDFVRPNATQIKETRDSVVDPLRRLVSPKFFSTVEGRVVEGLRGVPSPQQGRPVLLVGNHQLFGADLSILVDEFLRDRDLLIRGLAHPVATNAPSLIDGNQQQGPRPSPNWWNDGRRRDSFTGQGNELCGNQISGAPRHRRNFVPVSASARWRGVFRPWTRVSRGDCVGSMAIPNSLVDLHTGDESFFQKFGAVEVTPRNFIRLLQRDECVLLFPGGVRESNHGKGENNKLFWPEETDFVRAAAKFDALIVPFGAVGAADSVTFLRDKTGEQPNIPSARRWANRTEDFRFPLAVPTNPRRFYFRFGEPISTSDVDASDRDACSQIYAQSRSSVESCIAWLVEERKRDAFDSPLVRLPFEAAGRGAQAPTFTL</sequence>
<evidence type="ECO:0000256" key="2">
    <source>
        <dbReference type="SAM" id="SignalP"/>
    </source>
</evidence>
<reference evidence="4" key="1">
    <citation type="submission" date="2021-11" db="EMBL/GenBank/DDBJ databases">
        <authorList>
            <consortium name="Genoscope - CEA"/>
            <person name="William W."/>
        </authorList>
    </citation>
    <scope>NUCLEOTIDE SEQUENCE</scope>
</reference>
<dbReference type="AlphaFoldDB" id="A0A8J2WW17"/>
<dbReference type="GO" id="GO:0016020">
    <property type="term" value="C:membrane"/>
    <property type="evidence" value="ECO:0007669"/>
    <property type="project" value="TreeGrafter"/>
</dbReference>
<evidence type="ECO:0000313" key="5">
    <source>
        <dbReference type="Proteomes" id="UP000789595"/>
    </source>
</evidence>
<dbReference type="SUPFAM" id="SSF53474">
    <property type="entry name" value="alpha/beta-Hydrolases"/>
    <property type="match status" value="1"/>
</dbReference>
<organism evidence="4 5">
    <name type="scientific">Pelagomonas calceolata</name>
    <dbReference type="NCBI Taxonomy" id="35677"/>
    <lineage>
        <taxon>Eukaryota</taxon>
        <taxon>Sar</taxon>
        <taxon>Stramenopiles</taxon>
        <taxon>Ochrophyta</taxon>
        <taxon>Pelagophyceae</taxon>
        <taxon>Pelagomonadales</taxon>
        <taxon>Pelagomonadaceae</taxon>
        <taxon>Pelagomonas</taxon>
    </lineage>
</organism>
<dbReference type="Pfam" id="PF12697">
    <property type="entry name" value="Abhydrolase_6"/>
    <property type="match status" value="1"/>
</dbReference>
<dbReference type="Proteomes" id="UP000789595">
    <property type="component" value="Unassembled WGS sequence"/>
</dbReference>
<protein>
    <recommendedName>
        <fullName evidence="3">AB hydrolase-1 domain-containing protein</fullName>
    </recommendedName>
</protein>
<dbReference type="EMBL" id="CAKKNE010000001">
    <property type="protein sequence ID" value="CAH0363701.1"/>
    <property type="molecule type" value="Genomic_DNA"/>
</dbReference>
<feature type="region of interest" description="Disordered" evidence="1">
    <location>
        <begin position="445"/>
        <end position="470"/>
    </location>
</feature>
<proteinExistence type="predicted"/>
<keyword evidence="2" id="KW-0732">Signal</keyword>
<dbReference type="InterPro" id="IPR029058">
    <property type="entry name" value="AB_hydrolase_fold"/>
</dbReference>
<dbReference type="Gene3D" id="3.40.50.1820">
    <property type="entry name" value="alpha/beta hydrolase"/>
    <property type="match status" value="1"/>
</dbReference>
<feature type="domain" description="AB hydrolase-1" evidence="3">
    <location>
        <begin position="107"/>
        <end position="323"/>
    </location>
</feature>
<comment type="caution">
    <text evidence="4">The sequence shown here is derived from an EMBL/GenBank/DDBJ whole genome shotgun (WGS) entry which is preliminary data.</text>
</comment>
<keyword evidence="5" id="KW-1185">Reference proteome</keyword>